<protein>
    <submittedName>
        <fullName evidence="7">Trihelix transcription factor PTL</fullName>
    </submittedName>
</protein>
<dbReference type="InterPro" id="IPR001005">
    <property type="entry name" value="SANT/Myb"/>
</dbReference>
<dbReference type="CDD" id="cd12203">
    <property type="entry name" value="GT1"/>
    <property type="match status" value="1"/>
</dbReference>
<evidence type="ECO:0000256" key="4">
    <source>
        <dbReference type="ARBA" id="ARBA00023163"/>
    </source>
</evidence>
<organism evidence="7 8">
    <name type="scientific">Cucurbita argyrosperma subsp. sororia</name>
    <dbReference type="NCBI Taxonomy" id="37648"/>
    <lineage>
        <taxon>Eukaryota</taxon>
        <taxon>Viridiplantae</taxon>
        <taxon>Streptophyta</taxon>
        <taxon>Embryophyta</taxon>
        <taxon>Tracheophyta</taxon>
        <taxon>Spermatophyta</taxon>
        <taxon>Magnoliopsida</taxon>
        <taxon>eudicotyledons</taxon>
        <taxon>Gunneridae</taxon>
        <taxon>Pentapetalae</taxon>
        <taxon>rosids</taxon>
        <taxon>fabids</taxon>
        <taxon>Cucurbitales</taxon>
        <taxon>Cucurbitaceae</taxon>
        <taxon>Cucurbiteae</taxon>
        <taxon>Cucurbita</taxon>
    </lineage>
</organism>
<evidence type="ECO:0000256" key="1">
    <source>
        <dbReference type="ARBA" id="ARBA00004123"/>
    </source>
</evidence>
<gene>
    <name evidence="7" type="primary">PTL</name>
    <name evidence="7" type="ORF">SDJN03_27759</name>
</gene>
<evidence type="ECO:0000256" key="2">
    <source>
        <dbReference type="ARBA" id="ARBA00023015"/>
    </source>
</evidence>
<name>A0AAV6M2K7_9ROSI</name>
<reference evidence="7 8" key="1">
    <citation type="journal article" date="2021" name="Hortic Res">
        <title>The domestication of Cucurbita argyrosperma as revealed by the genome of its wild relative.</title>
        <authorList>
            <person name="Barrera-Redondo J."/>
            <person name="Sanchez-de la Vega G."/>
            <person name="Aguirre-Liguori J.A."/>
            <person name="Castellanos-Morales G."/>
            <person name="Gutierrez-Guerrero Y.T."/>
            <person name="Aguirre-Dugua X."/>
            <person name="Aguirre-Planter E."/>
            <person name="Tenaillon M.I."/>
            <person name="Lira-Saade R."/>
            <person name="Eguiarte L.E."/>
        </authorList>
    </citation>
    <scope>NUCLEOTIDE SEQUENCE [LARGE SCALE GENOMIC DNA]</scope>
    <source>
        <strain evidence="7">JBR-2021</strain>
    </source>
</reference>
<evidence type="ECO:0000256" key="5">
    <source>
        <dbReference type="ARBA" id="ARBA00023242"/>
    </source>
</evidence>
<dbReference type="GO" id="GO:0003677">
    <property type="term" value="F:DNA binding"/>
    <property type="evidence" value="ECO:0007669"/>
    <property type="project" value="UniProtKB-KW"/>
</dbReference>
<keyword evidence="4" id="KW-0804">Transcription</keyword>
<dbReference type="GO" id="GO:0006355">
    <property type="term" value="P:regulation of DNA-templated transcription"/>
    <property type="evidence" value="ECO:0007669"/>
    <property type="project" value="UniProtKB-ARBA"/>
</dbReference>
<evidence type="ECO:0000256" key="3">
    <source>
        <dbReference type="ARBA" id="ARBA00023125"/>
    </source>
</evidence>
<comment type="subcellular location">
    <subcellularLocation>
        <location evidence="1">Nucleus</location>
    </subcellularLocation>
</comment>
<dbReference type="PANTHER" id="PTHR21654">
    <property type="entry name" value="FI21293P1"/>
    <property type="match status" value="1"/>
</dbReference>
<keyword evidence="2" id="KW-0805">Transcription regulation</keyword>
<accession>A0AAV6M2K7</accession>
<keyword evidence="5" id="KW-0539">Nucleus</keyword>
<proteinExistence type="predicted"/>
<keyword evidence="3" id="KW-0238">DNA-binding</keyword>
<evidence type="ECO:0000313" key="8">
    <source>
        <dbReference type="Proteomes" id="UP000685013"/>
    </source>
</evidence>
<dbReference type="InterPro" id="IPR044822">
    <property type="entry name" value="Myb_DNA-bind_4"/>
</dbReference>
<keyword evidence="8" id="KW-1185">Reference proteome</keyword>
<dbReference type="AlphaFoldDB" id="A0AAV6M2K7"/>
<feature type="non-terminal residue" evidence="7">
    <location>
        <position position="1"/>
    </location>
</feature>
<dbReference type="Pfam" id="PF13837">
    <property type="entry name" value="Myb_DNA-bind_4"/>
    <property type="match status" value="1"/>
</dbReference>
<feature type="domain" description="Myb-like" evidence="6">
    <location>
        <begin position="118"/>
        <end position="183"/>
    </location>
</feature>
<evidence type="ECO:0000259" key="6">
    <source>
        <dbReference type="PROSITE" id="PS50090"/>
    </source>
</evidence>
<dbReference type="Proteomes" id="UP000685013">
    <property type="component" value="Chromosome 18"/>
</dbReference>
<dbReference type="EMBL" id="JAGKQH010000018">
    <property type="protein sequence ID" value="KAG6573872.1"/>
    <property type="molecule type" value="Genomic_DNA"/>
</dbReference>
<dbReference type="PANTHER" id="PTHR21654:SF63">
    <property type="entry name" value="MYB-LIKE DOMAIN-CONTAINING PROTEIN"/>
    <property type="match status" value="1"/>
</dbReference>
<dbReference type="GO" id="GO:0005634">
    <property type="term" value="C:nucleus"/>
    <property type="evidence" value="ECO:0007669"/>
    <property type="project" value="UniProtKB-SubCell"/>
</dbReference>
<dbReference type="PROSITE" id="PS50090">
    <property type="entry name" value="MYB_LIKE"/>
    <property type="match status" value="1"/>
</dbReference>
<dbReference type="FunFam" id="1.10.10.60:FF:000342">
    <property type="entry name" value="trihelix transcription factor PTL-like"/>
    <property type="match status" value="1"/>
</dbReference>
<evidence type="ECO:0000313" key="7">
    <source>
        <dbReference type="EMBL" id="KAG6573872.1"/>
    </source>
</evidence>
<comment type="caution">
    <text evidence="7">The sequence shown here is derived from an EMBL/GenBank/DDBJ whole genome shotgun (WGS) entry which is preliminary data.</text>
</comment>
<sequence>MSDKYPYPDLRQLTAEKPIFPATPQTLDSFFPHQTHLTRGFSSAPPPPPPPLPKFPPLQLLLPDPTVLPDGLFQFGCTNTSAATGGATPSAAVSAPFYRRNKMMDSEWCPYGNDVVGGSNGANSRWPRQETLTLLEIRSRLDSKFKESNQKGPLWDQVSRMMEEEYGYKRSGKKCKEKFDNLYKYYKKTKEGKTGRHDGKHYRFFRQLEAIYGGCNDQLSSPTVVESNIYRTSAAEAGEAGINNNAGDEKALVGGTSLSFSISSDFETSSSGNYRDDDLSAIAFMMNQRRVETAREDDDVSKGDGGGGGRWREEVEKMLDCKLSRLMEVQENWMEKIMASVEDGEKERILKEEEWRKKEVAKFDHEMNEFCARERAWIEAREAALMEIMKRFGGKGYD</sequence>